<keyword evidence="2" id="KW-1185">Reference proteome</keyword>
<name>A0A443I353_BYSSP</name>
<dbReference type="AlphaFoldDB" id="A0A443I353"/>
<evidence type="ECO:0000313" key="2">
    <source>
        <dbReference type="Proteomes" id="UP000283841"/>
    </source>
</evidence>
<dbReference type="EMBL" id="RCNU01000002">
    <property type="protein sequence ID" value="RWQ98513.1"/>
    <property type="molecule type" value="Genomic_DNA"/>
</dbReference>
<comment type="caution">
    <text evidence="1">The sequence shown here is derived from an EMBL/GenBank/DDBJ whole genome shotgun (WGS) entry which is preliminary data.</text>
</comment>
<reference evidence="1 2" key="1">
    <citation type="journal article" date="2018" name="Front. Microbiol.">
        <title>Genomic and genetic insights into a cosmopolitan fungus, Paecilomyces variotii (Eurotiales).</title>
        <authorList>
            <person name="Urquhart A.S."/>
            <person name="Mondo S.J."/>
            <person name="Makela M.R."/>
            <person name="Hane J.K."/>
            <person name="Wiebenga A."/>
            <person name="He G."/>
            <person name="Mihaltcheva S."/>
            <person name="Pangilinan J."/>
            <person name="Lipzen A."/>
            <person name="Barry K."/>
            <person name="de Vries R.P."/>
            <person name="Grigoriev I.V."/>
            <person name="Idnurm A."/>
        </authorList>
    </citation>
    <scope>NUCLEOTIDE SEQUENCE [LARGE SCALE GENOMIC DNA]</scope>
    <source>
        <strain evidence="1 2">CBS 101075</strain>
    </source>
</reference>
<organism evidence="1 2">
    <name type="scientific">Byssochlamys spectabilis</name>
    <name type="common">Paecilomyces variotii</name>
    <dbReference type="NCBI Taxonomy" id="264951"/>
    <lineage>
        <taxon>Eukaryota</taxon>
        <taxon>Fungi</taxon>
        <taxon>Dikarya</taxon>
        <taxon>Ascomycota</taxon>
        <taxon>Pezizomycotina</taxon>
        <taxon>Eurotiomycetes</taxon>
        <taxon>Eurotiomycetidae</taxon>
        <taxon>Eurotiales</taxon>
        <taxon>Thermoascaceae</taxon>
        <taxon>Paecilomyces</taxon>
    </lineage>
</organism>
<dbReference type="VEuPathDB" id="FungiDB:C8Q69DRAFT_442668"/>
<evidence type="ECO:0000313" key="1">
    <source>
        <dbReference type="EMBL" id="RWQ98513.1"/>
    </source>
</evidence>
<protein>
    <submittedName>
        <fullName evidence="1">Uncharacterized protein</fullName>
    </submittedName>
</protein>
<dbReference type="Proteomes" id="UP000283841">
    <property type="component" value="Unassembled WGS sequence"/>
</dbReference>
<gene>
    <name evidence="1" type="ORF">C8Q69DRAFT_442668</name>
</gene>
<accession>A0A443I353</accession>
<dbReference type="GeneID" id="39598136"/>
<dbReference type="RefSeq" id="XP_028488158.1">
    <property type="nucleotide sequence ID" value="XM_028628859.1"/>
</dbReference>
<proteinExistence type="predicted"/>
<sequence>MDSFIAVTDGQLQAVTDKRILALVECKRDQRRRHSSQVELRRLPIWSPGSRNFRTLLRDLGRIRNLRVNLRIRLGLRKLYQRQSETEGQPRKDEQVRLIFFIECSRKLPGLRMSVRGIAIEKLTTMCEPMYDSWPISWEQKKAHGYHHNPNFSQKESKWAKERMFRAIQLLLTYEQSPSIAAVLEQAQVRKENLQTLHSPSYLQSSAHPNNANGPFFPVELDWEGEGRREKYPVYHKVKRIEIVTADLIRSICPADLASERCTEIDCNKRRRCEALVIFDNYICPEIVVHSYI</sequence>